<dbReference type="PANTHER" id="PTHR47027">
    <property type="entry name" value="REVERSE TRANSCRIPTASE DOMAIN-CONTAINING PROTEIN"/>
    <property type="match status" value="1"/>
</dbReference>
<protein>
    <recommendedName>
        <fullName evidence="2">Reverse transcriptase domain-containing protein</fullName>
    </recommendedName>
</protein>
<dbReference type="CDD" id="cd01650">
    <property type="entry name" value="RT_nLTR_like"/>
    <property type="match status" value="1"/>
</dbReference>
<keyword evidence="4" id="KW-1185">Reference proteome</keyword>
<dbReference type="Pfam" id="PF00078">
    <property type="entry name" value="RVT_1"/>
    <property type="match status" value="1"/>
</dbReference>
<dbReference type="SUPFAM" id="SSF56672">
    <property type="entry name" value="DNA/RNA polymerases"/>
    <property type="match status" value="1"/>
</dbReference>
<dbReference type="AlphaFoldDB" id="A0AAV1L397"/>
<evidence type="ECO:0000313" key="3">
    <source>
        <dbReference type="EMBL" id="CAK1588837.1"/>
    </source>
</evidence>
<dbReference type="EMBL" id="CAVLGL010000083">
    <property type="protein sequence ID" value="CAK1588837.1"/>
    <property type="molecule type" value="Genomic_DNA"/>
</dbReference>
<evidence type="ECO:0000259" key="2">
    <source>
        <dbReference type="PROSITE" id="PS50878"/>
    </source>
</evidence>
<evidence type="ECO:0000256" key="1">
    <source>
        <dbReference type="SAM" id="MobiDB-lite"/>
    </source>
</evidence>
<evidence type="ECO:0000313" key="4">
    <source>
        <dbReference type="Proteomes" id="UP001314205"/>
    </source>
</evidence>
<sequence>MDGKGKINTFRARASPHNDAHGDRLNPATSMRGLPGPVRARLKTLAPTTKIRFANWNIGTLTGRSAELAAILARRKVAVAFLQETRWKANRSRNIGHGYKLIYTGSSGGENGVAVVLAERFHDSVLEVRRICDRLMVVRLLIEGVVTHLISAYAPQVGCSDADKTLFWDRLGDVLRGIPLYHDVVLGGDLNGHVGEVQGEYERVHGGYGYGRRNAEGETILRTCTAADLAVVNTFFKKKTEHLITYRSGRNATQIDYLLTRRSHIGRVANCKVIPGECLTAQHRLLVMDLCVKPRRRHAERCRRQIKWWLLDQTRYSEFDSAAGDISLDTAGKSVQECWKTIQTAITKTAKQVLGVAKGGRKIDKETWWWDATVQGSLREKKALFKTWQVTKSPEDRASYKTAKRAAKKAVARARRDHLQPLYAKLDTPEGHKLIYKLARSRAKAAQDITRCCSVNDPNGELLYDDRAVKERWRSYFHVLLNTQHREVHPPEQLPNLGLVPPITPDEVLASLRHMENRKAVGPDEVPIEAWKALGARGVCILTNLYNRILSDRIMPDQWRLSIITPVHKGKGSVQDCGNYRGIKVMSHTMKLFERIIDARIRQECTVSDFQYGFQPGRGTMDPIFALRILMEKHREKNMPLHFLFLDLQKAFDCVPREMIWWALRSKLVPETYVEIVRDMYRNSDSIVRTAVGDTTPFPITIGVHQGSVLSPYLFSVILDELSASVQKLPQPWLLMYADDIALVDRDKGRLTRRVHAWREALENGGLKLNVAKTEYMACNSTDLTSLRIGDDTVERTDNFRYLGSVLDASGDIDRDIKARISAAWAKWREVTGVICDPKMPVKLKGQVYKTIIRPVLTYGSEAWPVLERHRRLLHVTEMNMLRWMCGVTRKDRVRNTYIRGSLHVRDIADKLQESRLRWYGHVLRRPASYVGNKCLDMTLPGARSRGRPKKRWLDVVQDDMRANGLVVRDAEDRAKWRRKCRKADPGFSRAGRDEQPG</sequence>
<dbReference type="PANTHER" id="PTHR47027:SF28">
    <property type="entry name" value="ENDONUCLEASE-REVERSE TRANSCRIPTASE"/>
    <property type="match status" value="1"/>
</dbReference>
<dbReference type="InterPro" id="IPR036691">
    <property type="entry name" value="Endo/exonu/phosph_ase_sf"/>
</dbReference>
<feature type="domain" description="Reverse transcriptase" evidence="2">
    <location>
        <begin position="548"/>
        <end position="807"/>
    </location>
</feature>
<dbReference type="InterPro" id="IPR043502">
    <property type="entry name" value="DNA/RNA_pol_sf"/>
</dbReference>
<proteinExistence type="predicted"/>
<name>A0AAV1L397_9NEOP</name>
<dbReference type="CDD" id="cd09076">
    <property type="entry name" value="L1-EN"/>
    <property type="match status" value="1"/>
</dbReference>
<organism evidence="3 4">
    <name type="scientific">Parnassius mnemosyne</name>
    <name type="common">clouded apollo</name>
    <dbReference type="NCBI Taxonomy" id="213953"/>
    <lineage>
        <taxon>Eukaryota</taxon>
        <taxon>Metazoa</taxon>
        <taxon>Ecdysozoa</taxon>
        <taxon>Arthropoda</taxon>
        <taxon>Hexapoda</taxon>
        <taxon>Insecta</taxon>
        <taxon>Pterygota</taxon>
        <taxon>Neoptera</taxon>
        <taxon>Endopterygota</taxon>
        <taxon>Lepidoptera</taxon>
        <taxon>Glossata</taxon>
        <taxon>Ditrysia</taxon>
        <taxon>Papilionoidea</taxon>
        <taxon>Papilionidae</taxon>
        <taxon>Parnassiinae</taxon>
        <taxon>Parnassini</taxon>
        <taxon>Parnassius</taxon>
        <taxon>Driopa</taxon>
    </lineage>
</organism>
<dbReference type="InterPro" id="IPR043128">
    <property type="entry name" value="Rev_trsase/Diguanyl_cyclase"/>
</dbReference>
<dbReference type="InterPro" id="IPR000477">
    <property type="entry name" value="RT_dom"/>
</dbReference>
<comment type="caution">
    <text evidence="3">The sequence shown here is derived from an EMBL/GenBank/DDBJ whole genome shotgun (WGS) entry which is preliminary data.</text>
</comment>
<feature type="region of interest" description="Disordered" evidence="1">
    <location>
        <begin position="1"/>
        <end position="37"/>
    </location>
</feature>
<dbReference type="Gene3D" id="3.60.10.10">
    <property type="entry name" value="Endonuclease/exonuclease/phosphatase"/>
    <property type="match status" value="1"/>
</dbReference>
<reference evidence="3 4" key="1">
    <citation type="submission" date="2023-11" db="EMBL/GenBank/DDBJ databases">
        <authorList>
            <person name="Hedman E."/>
            <person name="Englund M."/>
            <person name="Stromberg M."/>
            <person name="Nyberg Akerstrom W."/>
            <person name="Nylinder S."/>
            <person name="Jareborg N."/>
            <person name="Kallberg Y."/>
            <person name="Kronander E."/>
        </authorList>
    </citation>
    <scope>NUCLEOTIDE SEQUENCE [LARGE SCALE GENOMIC DNA]</scope>
</reference>
<dbReference type="InterPro" id="IPR005135">
    <property type="entry name" value="Endo/exonuclease/phosphatase"/>
</dbReference>
<dbReference type="GO" id="GO:0071897">
    <property type="term" value="P:DNA biosynthetic process"/>
    <property type="evidence" value="ECO:0007669"/>
    <property type="project" value="UniProtKB-ARBA"/>
</dbReference>
<dbReference type="SUPFAM" id="SSF56219">
    <property type="entry name" value="DNase I-like"/>
    <property type="match status" value="1"/>
</dbReference>
<dbReference type="Pfam" id="PF03372">
    <property type="entry name" value="Exo_endo_phos"/>
    <property type="match status" value="1"/>
</dbReference>
<dbReference type="GO" id="GO:0003824">
    <property type="term" value="F:catalytic activity"/>
    <property type="evidence" value="ECO:0007669"/>
    <property type="project" value="InterPro"/>
</dbReference>
<dbReference type="Proteomes" id="UP001314205">
    <property type="component" value="Unassembled WGS sequence"/>
</dbReference>
<dbReference type="Gene3D" id="3.30.70.270">
    <property type="match status" value="1"/>
</dbReference>
<accession>A0AAV1L397</accession>
<dbReference type="PROSITE" id="PS50878">
    <property type="entry name" value="RT_POL"/>
    <property type="match status" value="1"/>
</dbReference>
<gene>
    <name evidence="3" type="ORF">PARMNEM_LOCUS9426</name>
</gene>